<dbReference type="GO" id="GO:0000976">
    <property type="term" value="F:transcription cis-regulatory region binding"/>
    <property type="evidence" value="ECO:0007669"/>
    <property type="project" value="TreeGrafter"/>
</dbReference>
<dbReference type="EMBL" id="KN846961">
    <property type="protein sequence ID" value="KIW63803.1"/>
    <property type="molecule type" value="Genomic_DNA"/>
</dbReference>
<accession>A0A0D2F748</accession>
<evidence type="ECO:0000256" key="5">
    <source>
        <dbReference type="ARBA" id="ARBA00023242"/>
    </source>
</evidence>
<dbReference type="InterPro" id="IPR051089">
    <property type="entry name" value="prtT"/>
</dbReference>
<feature type="region of interest" description="Disordered" evidence="6">
    <location>
        <begin position="31"/>
        <end position="67"/>
    </location>
</feature>
<dbReference type="AlphaFoldDB" id="A0A0D2F748"/>
<evidence type="ECO:0008006" key="9">
    <source>
        <dbReference type="Google" id="ProtNLM"/>
    </source>
</evidence>
<comment type="subcellular location">
    <subcellularLocation>
        <location evidence="1">Nucleus</location>
    </subcellularLocation>
</comment>
<dbReference type="PANTHER" id="PTHR31845">
    <property type="entry name" value="FINGER DOMAIN PROTEIN, PUTATIVE-RELATED"/>
    <property type="match status" value="1"/>
</dbReference>
<name>A0A0D2F748_9EURO</name>
<evidence type="ECO:0000256" key="4">
    <source>
        <dbReference type="ARBA" id="ARBA00023163"/>
    </source>
</evidence>
<evidence type="ECO:0000313" key="8">
    <source>
        <dbReference type="Proteomes" id="UP000054266"/>
    </source>
</evidence>
<dbReference type="GO" id="GO:0000981">
    <property type="term" value="F:DNA-binding transcription factor activity, RNA polymerase II-specific"/>
    <property type="evidence" value="ECO:0007669"/>
    <property type="project" value="TreeGrafter"/>
</dbReference>
<evidence type="ECO:0000256" key="6">
    <source>
        <dbReference type="SAM" id="MobiDB-lite"/>
    </source>
</evidence>
<gene>
    <name evidence="7" type="ORF">PV04_08775</name>
</gene>
<protein>
    <recommendedName>
        <fullName evidence="9">Transcription factor domain-containing protein</fullName>
    </recommendedName>
</protein>
<evidence type="ECO:0000313" key="7">
    <source>
        <dbReference type="EMBL" id="KIW63803.1"/>
    </source>
</evidence>
<keyword evidence="3" id="KW-0238">DNA-binding</keyword>
<evidence type="ECO:0000256" key="1">
    <source>
        <dbReference type="ARBA" id="ARBA00004123"/>
    </source>
</evidence>
<keyword evidence="2" id="KW-0805">Transcription regulation</keyword>
<organism evidence="7 8">
    <name type="scientific">Phialophora macrospora</name>
    <dbReference type="NCBI Taxonomy" id="1851006"/>
    <lineage>
        <taxon>Eukaryota</taxon>
        <taxon>Fungi</taxon>
        <taxon>Dikarya</taxon>
        <taxon>Ascomycota</taxon>
        <taxon>Pezizomycotina</taxon>
        <taxon>Eurotiomycetes</taxon>
        <taxon>Chaetothyriomycetidae</taxon>
        <taxon>Chaetothyriales</taxon>
        <taxon>Herpotrichiellaceae</taxon>
        <taxon>Phialophora</taxon>
    </lineage>
</organism>
<keyword evidence="5" id="KW-0539">Nucleus</keyword>
<dbReference type="HOGENOM" id="CLU_011455_2_1_1"/>
<proteinExistence type="predicted"/>
<dbReference type="PANTHER" id="PTHR31845:SF21">
    <property type="entry name" value="REGULATORY PROTEIN LEU3"/>
    <property type="match status" value="1"/>
</dbReference>
<dbReference type="GO" id="GO:0005634">
    <property type="term" value="C:nucleus"/>
    <property type="evidence" value="ECO:0007669"/>
    <property type="project" value="UniProtKB-SubCell"/>
</dbReference>
<sequence>MYQLLAEIESLRQEKHPTPLQHATHISFEEAGDDLQPGTSPMLASFPNRDSSQPGTSPMLASFPRRDSSQNLQDWPMTVGAPDVSCKNTEYSGLPRAPRTSLPRALATSLPRALQDQSVSGEDVDACFQLFLQHNLPYAPILETSLRPDDCYAYSPLLFWTILAIGSMRFEHDPTLIIAIGPKVMDLAKDAVFSCRDVIATIQSFTLLCAWPMPVDTLERDPSPALAGAALQLAINSGLHVWGIGQDFSRRRLNRGGQNSIDFRAKLWVNCLIVCQRVNITFGVSPPVVPDTYQHEQHGERLSAVLTPNVEFQRRLCLTHSEGIVALEKALGTRTSDDSGAALKSNIEMVVNNLRSLQTKSPTPFDKFLLDGAVLQVSCFHLLAPRSVLSSEKLFELYDIAVDFALLGAKLDREQGITQHAPPFFSRTLFLACCVLLRIARSSLREALDLKRGREAYFKTINMHKKLSVRHDDAHSRATVILSQLWSGKMIDVQTKRSGGQVRLNCRSRLGMSLLYDCWWFWRQEFQGHPDPYSDEENGNGADDSAREMAFQATPTSTDFGNMDLWWPSYEIFTGNYAQDTEARPEETINEMASGCAPAFNSMHTLPAPFPTADGAQHFPG</sequence>
<keyword evidence="4" id="KW-0804">Transcription</keyword>
<dbReference type="Proteomes" id="UP000054266">
    <property type="component" value="Unassembled WGS sequence"/>
</dbReference>
<keyword evidence="8" id="KW-1185">Reference proteome</keyword>
<evidence type="ECO:0000256" key="2">
    <source>
        <dbReference type="ARBA" id="ARBA00023015"/>
    </source>
</evidence>
<evidence type="ECO:0000256" key="3">
    <source>
        <dbReference type="ARBA" id="ARBA00023125"/>
    </source>
</evidence>
<dbReference type="CDD" id="cd12148">
    <property type="entry name" value="fungal_TF_MHR"/>
    <property type="match status" value="1"/>
</dbReference>
<dbReference type="STRING" id="5601.A0A0D2F748"/>
<reference evidence="7 8" key="1">
    <citation type="submission" date="2015-01" db="EMBL/GenBank/DDBJ databases">
        <title>The Genome Sequence of Capronia semiimmersa CBS27337.</title>
        <authorList>
            <consortium name="The Broad Institute Genomics Platform"/>
            <person name="Cuomo C."/>
            <person name="de Hoog S."/>
            <person name="Gorbushina A."/>
            <person name="Stielow B."/>
            <person name="Teixiera M."/>
            <person name="Abouelleil A."/>
            <person name="Chapman S.B."/>
            <person name="Priest M."/>
            <person name="Young S.K."/>
            <person name="Wortman J."/>
            <person name="Nusbaum C."/>
            <person name="Birren B."/>
        </authorList>
    </citation>
    <scope>NUCLEOTIDE SEQUENCE [LARGE SCALE GENOMIC DNA]</scope>
    <source>
        <strain evidence="7 8">CBS 27337</strain>
    </source>
</reference>